<keyword evidence="3 4" id="KW-0862">Zinc</keyword>
<dbReference type="SUPFAM" id="SSF90229">
    <property type="entry name" value="CCCH zinc finger"/>
    <property type="match status" value="1"/>
</dbReference>
<keyword evidence="1 4" id="KW-0479">Metal-binding</keyword>
<keyword evidence="2 4" id="KW-0863">Zinc-finger</keyword>
<accession>A0A6A6AI61</accession>
<feature type="compositionally biased region" description="Polar residues" evidence="5">
    <location>
        <begin position="1006"/>
        <end position="1018"/>
    </location>
</feature>
<evidence type="ECO:0000256" key="2">
    <source>
        <dbReference type="ARBA" id="ARBA00022771"/>
    </source>
</evidence>
<dbReference type="AlphaFoldDB" id="A0A6A6AI61"/>
<sequence length="1075" mass="117487">MASNHVPSEQVPMPGQTIYTDPSYQNLFSSVDRYGTPSWESQLNQHSGLVPNSSTHQWHQRAFPQQPVNVLSQAYGAQDHGSRTASPYQYGQFNQHGSIGSYGHSPNVDPSLGMDPAAIRQQQHSPYPMPLRNTTPQAHPGTVTPQALQQNVSSLQNTRATTSPFQISKPPVEQFVQNSNPAAYIKYAPNPEYDIPNGRKSGGLYVLDQAALANATKSTALNKLVNLGTQVHHLATNRTALPLYTARQSLKDLKRAGADNKKLAKLSSVKLSISRARKLDKSTNSALGLKREVTDSESYTDSSDDDSEYTDDEDEEPSPLPKSRPDEPHAAVCYDIIKATWYPRRSQPGPEKIKTSMRDIWEVLNTIQKRWRADSKAVSDAEEQKKTGELPVLKSRVASQRDLLQSALKAALDHAHPDVLYHLGQIKPLLYLCYQFLANRFKGKDYDGSLPAVIYEILSRCGTLTTELLEETKVNKALVSMKKHANEKHKTLIQQVIDGAASGSKKAKVSSPPRAEPVEVKGAKRPATDSVTRQPNEGPAIKKLKPLDLSANSAKKDTETTTTTTSKPILPILQRKKPGEKPGAASVPIKARVNQVTNKPSGIFASLNAASKRPAPAATAPTNAKANAQQKPAPVASKDKKPATAASKSSFSFASTMASLLKPKEQEAAPVKSEKQVPPETPEEKTKRLRKESRRHLRVTFRPEQSLVAIKYFDHEPEDDEGHDENFVRDAGDIGGEGRMFKQHKELDVDEDDDDPEVDSRPWTEPSQVDFSVISSEDRERNYIPFGGGERLPSCPEKEANIRRENATLMVFYSHPGDIPSSPNEPPPEQTQESAIQVTHFGTPPDKVLHRAPQPALTAPAPASAPMPDLSNLEEIFKQFATPGTSQPQPAVMQAPVQTSYALPPAAPAAPDLASILNALQGQASAPPQLPMSMPIMAPVQQPLAPAPGFDLAVIMSALQSQAANGAPLPPPPPGFPPSGFPPFDFSFLQQAQPQQQPQQPDASLYQAQPSQYNQPANGTAKRQRDDSNNGFERGQGKKTKNRSDRPHKVLACKFFQKGTCNKGDSCTYIHDLNL</sequence>
<keyword evidence="8" id="KW-1185">Reference proteome</keyword>
<feature type="region of interest" description="Disordered" evidence="5">
    <location>
        <begin position="716"/>
        <end position="796"/>
    </location>
</feature>
<protein>
    <recommendedName>
        <fullName evidence="6">C3H1-type domain-containing protein</fullName>
    </recommendedName>
</protein>
<feature type="region of interest" description="Disordered" evidence="5">
    <location>
        <begin position="813"/>
        <end position="833"/>
    </location>
</feature>
<organism evidence="7 8">
    <name type="scientific">Dothidotthia symphoricarpi CBS 119687</name>
    <dbReference type="NCBI Taxonomy" id="1392245"/>
    <lineage>
        <taxon>Eukaryota</taxon>
        <taxon>Fungi</taxon>
        <taxon>Dikarya</taxon>
        <taxon>Ascomycota</taxon>
        <taxon>Pezizomycotina</taxon>
        <taxon>Dothideomycetes</taxon>
        <taxon>Pleosporomycetidae</taxon>
        <taxon>Pleosporales</taxon>
        <taxon>Dothidotthiaceae</taxon>
        <taxon>Dothidotthia</taxon>
    </lineage>
</organism>
<feature type="compositionally biased region" description="Basic and acidic residues" evidence="5">
    <location>
        <begin position="662"/>
        <end position="686"/>
    </location>
</feature>
<feature type="compositionally biased region" description="Polar residues" evidence="5">
    <location>
        <begin position="765"/>
        <end position="775"/>
    </location>
</feature>
<dbReference type="SMART" id="SM00356">
    <property type="entry name" value="ZnF_C3H1"/>
    <property type="match status" value="1"/>
</dbReference>
<feature type="compositionally biased region" description="Acidic residues" evidence="5">
    <location>
        <begin position="748"/>
        <end position="757"/>
    </location>
</feature>
<dbReference type="GO" id="GO:0008157">
    <property type="term" value="F:protein phosphatase 1 binding"/>
    <property type="evidence" value="ECO:0007669"/>
    <property type="project" value="TreeGrafter"/>
</dbReference>
<dbReference type="Pfam" id="PF18345">
    <property type="entry name" value="zf_CCCH_4"/>
    <property type="match status" value="1"/>
</dbReference>
<dbReference type="PANTHER" id="PTHR46557">
    <property type="entry name" value="SERINE/THREONINE-PROTEIN PHOSPHATASE 1 REGULATORY SUBUNIT 10-RELATED"/>
    <property type="match status" value="1"/>
</dbReference>
<dbReference type="GO" id="GO:0008270">
    <property type="term" value="F:zinc ion binding"/>
    <property type="evidence" value="ECO:0007669"/>
    <property type="project" value="UniProtKB-KW"/>
</dbReference>
<feature type="compositionally biased region" description="Pro residues" evidence="5">
    <location>
        <begin position="968"/>
        <end position="981"/>
    </location>
</feature>
<evidence type="ECO:0000313" key="7">
    <source>
        <dbReference type="EMBL" id="KAF2130597.1"/>
    </source>
</evidence>
<evidence type="ECO:0000313" key="8">
    <source>
        <dbReference type="Proteomes" id="UP000799771"/>
    </source>
</evidence>
<evidence type="ECO:0000256" key="1">
    <source>
        <dbReference type="ARBA" id="ARBA00022723"/>
    </source>
</evidence>
<dbReference type="GO" id="GO:0000785">
    <property type="term" value="C:chromatin"/>
    <property type="evidence" value="ECO:0007669"/>
    <property type="project" value="TreeGrafter"/>
</dbReference>
<feature type="compositionally biased region" description="Low complexity" evidence="5">
    <location>
        <begin position="982"/>
        <end position="1001"/>
    </location>
</feature>
<evidence type="ECO:0000256" key="4">
    <source>
        <dbReference type="PROSITE-ProRule" id="PRU00723"/>
    </source>
</evidence>
<feature type="region of interest" description="Disordered" evidence="5">
    <location>
        <begin position="503"/>
        <end position="700"/>
    </location>
</feature>
<dbReference type="PANTHER" id="PTHR46557:SF1">
    <property type="entry name" value="SERINE_THREONINE-PROTEIN PHOSPHATASE 1 REGULATORY SUBUNIT 10"/>
    <property type="match status" value="1"/>
</dbReference>
<dbReference type="PROSITE" id="PS50103">
    <property type="entry name" value="ZF_C3H1"/>
    <property type="match status" value="1"/>
</dbReference>
<feature type="region of interest" description="Disordered" evidence="5">
    <location>
        <begin position="290"/>
        <end position="328"/>
    </location>
</feature>
<dbReference type="OrthoDB" id="4347at2759"/>
<reference evidence="7" key="1">
    <citation type="journal article" date="2020" name="Stud. Mycol.">
        <title>101 Dothideomycetes genomes: a test case for predicting lifestyles and emergence of pathogens.</title>
        <authorList>
            <person name="Haridas S."/>
            <person name="Albert R."/>
            <person name="Binder M."/>
            <person name="Bloem J."/>
            <person name="Labutti K."/>
            <person name="Salamov A."/>
            <person name="Andreopoulos B."/>
            <person name="Baker S."/>
            <person name="Barry K."/>
            <person name="Bills G."/>
            <person name="Bluhm B."/>
            <person name="Cannon C."/>
            <person name="Castanera R."/>
            <person name="Culley D."/>
            <person name="Daum C."/>
            <person name="Ezra D."/>
            <person name="Gonzalez J."/>
            <person name="Henrissat B."/>
            <person name="Kuo A."/>
            <person name="Liang C."/>
            <person name="Lipzen A."/>
            <person name="Lutzoni F."/>
            <person name="Magnuson J."/>
            <person name="Mondo S."/>
            <person name="Nolan M."/>
            <person name="Ohm R."/>
            <person name="Pangilinan J."/>
            <person name="Park H.-J."/>
            <person name="Ramirez L."/>
            <person name="Alfaro M."/>
            <person name="Sun H."/>
            <person name="Tritt A."/>
            <person name="Yoshinaga Y."/>
            <person name="Zwiers L.-H."/>
            <person name="Turgeon B."/>
            <person name="Goodwin S."/>
            <person name="Spatafora J."/>
            <person name="Crous P."/>
            <person name="Grigoriev I."/>
        </authorList>
    </citation>
    <scope>NUCLEOTIDE SEQUENCE</scope>
    <source>
        <strain evidence="7">CBS 119687</strain>
    </source>
</reference>
<gene>
    <name evidence="7" type="ORF">P153DRAFT_356331</name>
</gene>
<feature type="compositionally biased region" description="Basic residues" evidence="5">
    <location>
        <begin position="687"/>
        <end position="699"/>
    </location>
</feature>
<dbReference type="Proteomes" id="UP000799771">
    <property type="component" value="Unassembled WGS sequence"/>
</dbReference>
<feature type="domain" description="C3H1-type" evidence="6">
    <location>
        <begin position="1052"/>
        <end position="1074"/>
    </location>
</feature>
<feature type="region of interest" description="Disordered" evidence="5">
    <location>
        <begin position="963"/>
        <end position="1049"/>
    </location>
</feature>
<proteinExistence type="predicted"/>
<feature type="compositionally biased region" description="Low complexity" evidence="5">
    <location>
        <begin position="643"/>
        <end position="659"/>
    </location>
</feature>
<dbReference type="GO" id="GO:0072357">
    <property type="term" value="C:PTW/PP1 phosphatase complex"/>
    <property type="evidence" value="ECO:0007669"/>
    <property type="project" value="TreeGrafter"/>
</dbReference>
<feature type="compositionally biased region" description="Acidic residues" evidence="5">
    <location>
        <begin position="302"/>
        <end position="317"/>
    </location>
</feature>
<evidence type="ECO:0000259" key="6">
    <source>
        <dbReference type="PROSITE" id="PS50103"/>
    </source>
</evidence>
<dbReference type="GeneID" id="54407070"/>
<feature type="zinc finger region" description="C3H1-type" evidence="4">
    <location>
        <begin position="1052"/>
        <end position="1074"/>
    </location>
</feature>
<dbReference type="InterPro" id="IPR036855">
    <property type="entry name" value="Znf_CCCH_sf"/>
</dbReference>
<feature type="compositionally biased region" description="Low complexity" evidence="5">
    <location>
        <begin position="608"/>
        <end position="628"/>
    </location>
</feature>
<dbReference type="EMBL" id="ML977504">
    <property type="protein sequence ID" value="KAF2130597.1"/>
    <property type="molecule type" value="Genomic_DNA"/>
</dbReference>
<evidence type="ECO:0000256" key="3">
    <source>
        <dbReference type="ARBA" id="ARBA00022833"/>
    </source>
</evidence>
<name>A0A6A6AI61_9PLEO</name>
<dbReference type="InterPro" id="IPR000571">
    <property type="entry name" value="Znf_CCCH"/>
</dbReference>
<dbReference type="RefSeq" id="XP_033524984.1">
    <property type="nucleotide sequence ID" value="XM_033666638.1"/>
</dbReference>
<evidence type="ECO:0000256" key="5">
    <source>
        <dbReference type="SAM" id="MobiDB-lite"/>
    </source>
</evidence>
<dbReference type="Gene3D" id="4.10.1000.10">
    <property type="entry name" value="Zinc finger, CCCH-type"/>
    <property type="match status" value="1"/>
</dbReference>